<name>A0A6P2LXG0_9BURK</name>
<evidence type="ECO:0000256" key="1">
    <source>
        <dbReference type="ARBA" id="ARBA00038494"/>
    </source>
</evidence>
<dbReference type="AlphaFoldDB" id="A0A6P2LXG0"/>
<dbReference type="Pfam" id="PF00535">
    <property type="entry name" value="Glycos_transf_2"/>
    <property type="match status" value="1"/>
</dbReference>
<dbReference type="Proteomes" id="UP000494125">
    <property type="component" value="Unassembled WGS sequence"/>
</dbReference>
<dbReference type="CDD" id="cd02511">
    <property type="entry name" value="Beta4Glucosyltransferase"/>
    <property type="match status" value="1"/>
</dbReference>
<dbReference type="SUPFAM" id="SSF53448">
    <property type="entry name" value="Nucleotide-diphospho-sugar transferases"/>
    <property type="match status" value="1"/>
</dbReference>
<evidence type="ECO:0000313" key="3">
    <source>
        <dbReference type="EMBL" id="VWB74397.1"/>
    </source>
</evidence>
<keyword evidence="4" id="KW-1185">Reference proteome</keyword>
<organism evidence="3 4">
    <name type="scientific">Burkholderia diffusa</name>
    <dbReference type="NCBI Taxonomy" id="488732"/>
    <lineage>
        <taxon>Bacteria</taxon>
        <taxon>Pseudomonadati</taxon>
        <taxon>Pseudomonadota</taxon>
        <taxon>Betaproteobacteria</taxon>
        <taxon>Burkholderiales</taxon>
        <taxon>Burkholderiaceae</taxon>
        <taxon>Burkholderia</taxon>
        <taxon>Burkholderia cepacia complex</taxon>
    </lineage>
</organism>
<evidence type="ECO:0000313" key="4">
    <source>
        <dbReference type="Proteomes" id="UP000494125"/>
    </source>
</evidence>
<gene>
    <name evidence="3" type="ORF">BDI24065_03531</name>
</gene>
<dbReference type="PANTHER" id="PTHR43630:SF2">
    <property type="entry name" value="GLYCOSYLTRANSFERASE"/>
    <property type="match status" value="1"/>
</dbReference>
<evidence type="ECO:0000259" key="2">
    <source>
        <dbReference type="Pfam" id="PF00535"/>
    </source>
</evidence>
<proteinExistence type="inferred from homology"/>
<reference evidence="3 4" key="1">
    <citation type="submission" date="2019-09" db="EMBL/GenBank/DDBJ databases">
        <authorList>
            <person name="Depoorter E."/>
        </authorList>
    </citation>
    <scope>NUCLEOTIDE SEQUENCE [LARGE SCALE GENOMIC DNA]</scope>
    <source>
        <strain evidence="3">LMG 24065</strain>
    </source>
</reference>
<feature type="domain" description="Glycosyltransferase 2-like" evidence="2">
    <location>
        <begin position="36"/>
        <end position="166"/>
    </location>
</feature>
<dbReference type="PANTHER" id="PTHR43630">
    <property type="entry name" value="POLY-BETA-1,6-N-ACETYL-D-GLUCOSAMINE SYNTHASE"/>
    <property type="match status" value="1"/>
</dbReference>
<dbReference type="InterPro" id="IPR029044">
    <property type="entry name" value="Nucleotide-diphossugar_trans"/>
</dbReference>
<comment type="similarity">
    <text evidence="1">Belongs to the glycosyltransferase 2 family. WaaE/KdtX subfamily.</text>
</comment>
<dbReference type="Gene3D" id="3.90.550.10">
    <property type="entry name" value="Spore Coat Polysaccharide Biosynthesis Protein SpsA, Chain A"/>
    <property type="match status" value="1"/>
</dbReference>
<dbReference type="InterPro" id="IPR001173">
    <property type="entry name" value="Glyco_trans_2-like"/>
</dbReference>
<sequence>MAAAEAAAGRRAGILPLTVFLRLFDDFMAEPTLGVALIALNAAARLAQCLDALTFADDVVVIDGGSTDDTVAIARAHGARVIVERDWPGFGPQKNRALDALETDWILSLDTDEVVSPELAQSIRAVIRAPAAQVYALDRLSSFCGQWIRHSGWYPDWVPRLFRRGTARFSDDLVHERLVFDTPAQRLPGKLMHYSYEDFETVVRKLDAYSTAGARQRRAAGQRGGFGKALARGAWAFVRTYVLRRGFLDGRAGFMIAVFNAETVYYRFLKLGHEPTR</sequence>
<dbReference type="EMBL" id="CABVPN010000016">
    <property type="protein sequence ID" value="VWB74397.1"/>
    <property type="molecule type" value="Genomic_DNA"/>
</dbReference>
<accession>A0A6P2LXG0</accession>
<protein>
    <submittedName>
        <fullName evidence="3">LPS biosynthesis protein</fullName>
    </submittedName>
</protein>